<evidence type="ECO:0000313" key="2">
    <source>
        <dbReference type="Proteomes" id="UP001165063"/>
    </source>
</evidence>
<dbReference type="InterPro" id="IPR032675">
    <property type="entry name" value="LRR_dom_sf"/>
</dbReference>
<reference evidence="1" key="1">
    <citation type="submission" date="2023-04" db="EMBL/GenBank/DDBJ databases">
        <title>Ambrosiozyma monospora NBRC 1965.</title>
        <authorList>
            <person name="Ichikawa N."/>
            <person name="Sato H."/>
            <person name="Tonouchi N."/>
        </authorList>
    </citation>
    <scope>NUCLEOTIDE SEQUENCE</scope>
    <source>
        <strain evidence="1">NBRC 1965</strain>
    </source>
</reference>
<comment type="caution">
    <text evidence="1">The sequence shown here is derived from an EMBL/GenBank/DDBJ whole genome shotgun (WGS) entry which is preliminary data.</text>
</comment>
<dbReference type="SUPFAM" id="SSF52058">
    <property type="entry name" value="L domain-like"/>
    <property type="match status" value="1"/>
</dbReference>
<dbReference type="EMBL" id="BSXU01001518">
    <property type="protein sequence ID" value="GMG28368.1"/>
    <property type="molecule type" value="Genomic_DNA"/>
</dbReference>
<evidence type="ECO:0000313" key="1">
    <source>
        <dbReference type="EMBL" id="GMG28368.1"/>
    </source>
</evidence>
<dbReference type="AlphaFoldDB" id="A0A9W6YZ73"/>
<organism evidence="1 2">
    <name type="scientific">Ambrosiozyma monospora</name>
    <name type="common">Yeast</name>
    <name type="synonym">Endomycopsis monosporus</name>
    <dbReference type="NCBI Taxonomy" id="43982"/>
    <lineage>
        <taxon>Eukaryota</taxon>
        <taxon>Fungi</taxon>
        <taxon>Dikarya</taxon>
        <taxon>Ascomycota</taxon>
        <taxon>Saccharomycotina</taxon>
        <taxon>Pichiomycetes</taxon>
        <taxon>Pichiales</taxon>
        <taxon>Pichiaceae</taxon>
        <taxon>Ambrosiozyma</taxon>
    </lineage>
</organism>
<dbReference type="Gene3D" id="3.80.10.10">
    <property type="entry name" value="Ribonuclease Inhibitor"/>
    <property type="match status" value="1"/>
</dbReference>
<keyword evidence="2" id="KW-1185">Reference proteome</keyword>
<protein>
    <submittedName>
        <fullName evidence="1">Unnamed protein product</fullName>
    </submittedName>
</protein>
<accession>A0A9W6YZ73</accession>
<gene>
    <name evidence="1" type="ORF">Amon01_000356900</name>
</gene>
<sequence>MRLFADLLDTSDILNLENATGLKKLNVSFNKGCQGKTFRPFCKSLHELVINIQRLTVQVNLSGVPNMKKLTVFNGTHDCFRFGIGRSVEDLVLKDFYFSSSETFNLPASLKSLDVSGINLQSLGPSETLANISTMRTLFSYLFNLDSVISIMPARISTLFIEFPFKDNLTIDLALFPLSIESLYLIDPRGITILVSFQLRDLVRAETSRINLSQLPGPLKIGVDLSAVEFDLSTSISIEQTKSDCEIVTTLPEADIDSDKLQIWKHSDSSSDIEIVRNASKVQEGK</sequence>
<name>A0A9W6YZ73_AMBMO</name>
<proteinExistence type="predicted"/>
<dbReference type="Proteomes" id="UP001165063">
    <property type="component" value="Unassembled WGS sequence"/>
</dbReference>